<accession>A0AAW7R2H6</accession>
<organism evidence="1 4">
    <name type="scientific">Pseudidiomarina terrestris</name>
    <dbReference type="NCBI Taxonomy" id="2820060"/>
    <lineage>
        <taxon>Bacteria</taxon>
        <taxon>Pseudomonadati</taxon>
        <taxon>Pseudomonadota</taxon>
        <taxon>Gammaproteobacteria</taxon>
        <taxon>Alteromonadales</taxon>
        <taxon>Idiomarinaceae</taxon>
        <taxon>Pseudidiomarina</taxon>
    </lineage>
</organism>
<dbReference type="EMBL" id="JAGGJB010000006">
    <property type="protein sequence ID" value="MDN7125513.1"/>
    <property type="molecule type" value="Genomic_DNA"/>
</dbReference>
<protein>
    <submittedName>
        <fullName evidence="1">Uncharacterized protein</fullName>
    </submittedName>
</protein>
<dbReference type="RefSeq" id="WP_301775030.1">
    <property type="nucleotide sequence ID" value="NZ_JAGGJB010000006.1"/>
</dbReference>
<name>A0AAW7R2H6_9GAMM</name>
<evidence type="ECO:0000313" key="4">
    <source>
        <dbReference type="Proteomes" id="UP001169492"/>
    </source>
</evidence>
<proteinExistence type="predicted"/>
<comment type="caution">
    <text evidence="1">The sequence shown here is derived from an EMBL/GenBank/DDBJ whole genome shotgun (WGS) entry which is preliminary data.</text>
</comment>
<evidence type="ECO:0000313" key="1">
    <source>
        <dbReference type="EMBL" id="MDN7125513.1"/>
    </source>
</evidence>
<keyword evidence="3" id="KW-1185">Reference proteome</keyword>
<dbReference type="AlphaFoldDB" id="A0AAW7R2H6"/>
<dbReference type="Proteomes" id="UP001169492">
    <property type="component" value="Unassembled WGS sequence"/>
</dbReference>
<evidence type="ECO:0000313" key="2">
    <source>
        <dbReference type="EMBL" id="MDN7130271.1"/>
    </source>
</evidence>
<sequence length="48" mass="5501">MRTQAYGQHALKYAEGSIYPMMIGGIERHASDVIHIHMMLKNLTFPLK</sequence>
<reference evidence="3 4" key="1">
    <citation type="submission" date="2021-03" db="EMBL/GenBank/DDBJ databases">
        <title>Pseudidiomarina terrestris, a new bacterium isolated from saline soil.</title>
        <authorList>
            <person name="Galisteo C."/>
            <person name="De La Haba R."/>
            <person name="Sanchez-Porro C."/>
            <person name="Ventosa A."/>
        </authorList>
    </citation>
    <scope>NUCLEOTIDE SEQUENCE [LARGE SCALE GENOMIC DNA]</scope>
    <source>
        <strain evidence="1 4">1APP75-32.1</strain>
        <strain evidence="3">1APR75-15</strain>
        <strain evidence="2">1ASR75-15</strain>
    </source>
</reference>
<dbReference type="Proteomes" id="UP001169491">
    <property type="component" value="Unassembled WGS sequence"/>
</dbReference>
<gene>
    <name evidence="1" type="ORF">J6I90_11515</name>
    <name evidence="2" type="ORF">J6I92_10330</name>
</gene>
<evidence type="ECO:0000313" key="3">
    <source>
        <dbReference type="Proteomes" id="UP001169491"/>
    </source>
</evidence>
<dbReference type="EMBL" id="JAGGJC010000004">
    <property type="protein sequence ID" value="MDN7130271.1"/>
    <property type="molecule type" value="Genomic_DNA"/>
</dbReference>